<evidence type="ECO:0000259" key="3">
    <source>
        <dbReference type="PROSITE" id="PS50977"/>
    </source>
</evidence>
<accession>A0A1I3HN79</accession>
<evidence type="ECO:0000313" key="4">
    <source>
        <dbReference type="EMBL" id="SFI37112.1"/>
    </source>
</evidence>
<reference evidence="4 5" key="1">
    <citation type="submission" date="2016-10" db="EMBL/GenBank/DDBJ databases">
        <authorList>
            <person name="de Groot N.N."/>
        </authorList>
    </citation>
    <scope>NUCLEOTIDE SEQUENCE [LARGE SCALE GENOMIC DNA]</scope>
    <source>
        <strain evidence="4 5">DSM 26000</strain>
    </source>
</reference>
<keyword evidence="5" id="KW-1185">Reference proteome</keyword>
<evidence type="ECO:0000313" key="5">
    <source>
        <dbReference type="Proteomes" id="UP000198931"/>
    </source>
</evidence>
<dbReference type="PRINTS" id="PR00455">
    <property type="entry name" value="HTHTETR"/>
</dbReference>
<dbReference type="RefSeq" id="WP_177205462.1">
    <property type="nucleotide sequence ID" value="NZ_FOQT01000004.1"/>
</dbReference>
<name>A0A1I3HN79_9FLAO</name>
<dbReference type="Pfam" id="PF00440">
    <property type="entry name" value="TetR_N"/>
    <property type="match status" value="1"/>
</dbReference>
<proteinExistence type="predicted"/>
<dbReference type="PROSITE" id="PS50977">
    <property type="entry name" value="HTH_TETR_2"/>
    <property type="match status" value="1"/>
</dbReference>
<keyword evidence="1 2" id="KW-0238">DNA-binding</keyword>
<dbReference type="Proteomes" id="UP000198931">
    <property type="component" value="Unassembled WGS sequence"/>
</dbReference>
<dbReference type="AlphaFoldDB" id="A0A1I3HN79"/>
<evidence type="ECO:0000256" key="1">
    <source>
        <dbReference type="ARBA" id="ARBA00023125"/>
    </source>
</evidence>
<feature type="domain" description="HTH tetR-type" evidence="3">
    <location>
        <begin position="21"/>
        <end position="81"/>
    </location>
</feature>
<dbReference type="SUPFAM" id="SSF46689">
    <property type="entry name" value="Homeodomain-like"/>
    <property type="match status" value="1"/>
</dbReference>
<evidence type="ECO:0000256" key="2">
    <source>
        <dbReference type="PROSITE-ProRule" id="PRU00335"/>
    </source>
</evidence>
<organism evidence="4 5">
    <name type="scientific">Halpernia frigidisoli</name>
    <dbReference type="NCBI Taxonomy" id="1125876"/>
    <lineage>
        <taxon>Bacteria</taxon>
        <taxon>Pseudomonadati</taxon>
        <taxon>Bacteroidota</taxon>
        <taxon>Flavobacteriia</taxon>
        <taxon>Flavobacteriales</taxon>
        <taxon>Weeksellaceae</taxon>
        <taxon>Chryseobacterium group</taxon>
        <taxon>Halpernia</taxon>
    </lineage>
</organism>
<dbReference type="InterPro" id="IPR009057">
    <property type="entry name" value="Homeodomain-like_sf"/>
</dbReference>
<dbReference type="InterPro" id="IPR001647">
    <property type="entry name" value="HTH_TetR"/>
</dbReference>
<gene>
    <name evidence="4" type="ORF">SAMN05443292_2301</name>
</gene>
<dbReference type="STRING" id="1125876.SAMN05443292_2301"/>
<sequence>MEFQLKFKVNHSLYLKDPEESTIGKAIISEAINLIFDIGFEQFNFKKLSQEIKTTEATVYRYFASKQKLLLYIMSWYWQYLEFQTKMSVLNKNNAKEKLELILEVITHNFSSDDSLLNIDLDKLNSIVISESSKVYLVKEVDEINSEMAYHPLKNYCLYISQIIKEFRPDYEFPNSLASTILETSHDQQFFSEHLNKLTDNFEKKDHKLYVLKYLNHLLFDVLKNN</sequence>
<protein>
    <submittedName>
        <fullName evidence="4">Transcriptional regulator, TetR family</fullName>
    </submittedName>
</protein>
<dbReference type="EMBL" id="FOQT01000004">
    <property type="protein sequence ID" value="SFI37112.1"/>
    <property type="molecule type" value="Genomic_DNA"/>
</dbReference>
<feature type="DNA-binding region" description="H-T-H motif" evidence="2">
    <location>
        <begin position="44"/>
        <end position="63"/>
    </location>
</feature>
<dbReference type="Gene3D" id="1.10.357.10">
    <property type="entry name" value="Tetracycline Repressor, domain 2"/>
    <property type="match status" value="1"/>
</dbReference>
<dbReference type="GO" id="GO:0003677">
    <property type="term" value="F:DNA binding"/>
    <property type="evidence" value="ECO:0007669"/>
    <property type="project" value="UniProtKB-UniRule"/>
</dbReference>